<feature type="compositionally biased region" description="Acidic residues" evidence="2">
    <location>
        <begin position="61"/>
        <end position="92"/>
    </location>
</feature>
<keyword evidence="1" id="KW-0106">Calcium</keyword>
<feature type="compositionally biased region" description="Polar residues" evidence="2">
    <location>
        <begin position="148"/>
        <end position="165"/>
    </location>
</feature>
<sequence>MAGDGTDEHLTEYERQRLARIRENEARLEALGLRGLAASPLLRNPSPAAVAKGKQKKRSADEDEEYVPSDDGRGEEDEDESLSESGQDDDMDGEGKSASRSRAKGKRKKLSKSSKSKKMAPTKGCSPTDFVDDDDTLQQAIALSLAESSETSVTAIGAETSSTVKEASEGTPYKNNGKTSIQDSAKNRKIRMLGKSRIQLTEDDVVAFFFSFDEVGKGYITPWDLERMATINDFIWTDSEISNMIRCFDSDGDGKINLEDFRSIVSRCNMLQEPEKRG</sequence>
<dbReference type="GO" id="GO:0005509">
    <property type="term" value="F:calcium ion binding"/>
    <property type="evidence" value="ECO:0007669"/>
    <property type="project" value="InterPro"/>
</dbReference>
<proteinExistence type="predicted"/>
<dbReference type="EMBL" id="CM029050">
    <property type="protein sequence ID" value="KAG2567675.1"/>
    <property type="molecule type" value="Genomic_DNA"/>
</dbReference>
<evidence type="ECO:0000313" key="5">
    <source>
        <dbReference type="Proteomes" id="UP000823388"/>
    </source>
</evidence>
<dbReference type="InterPro" id="IPR003903">
    <property type="entry name" value="UIM_dom"/>
</dbReference>
<dbReference type="AlphaFoldDB" id="A0A8T0Q2W7"/>
<name>A0A8T0Q2W7_PANVG</name>
<dbReference type="Pfam" id="PF13499">
    <property type="entry name" value="EF-hand_7"/>
    <property type="match status" value="1"/>
</dbReference>
<feature type="domain" description="EF-hand" evidence="3">
    <location>
        <begin position="236"/>
        <end position="271"/>
    </location>
</feature>
<feature type="compositionally biased region" description="Polar residues" evidence="2">
    <location>
        <begin position="173"/>
        <end position="182"/>
    </location>
</feature>
<keyword evidence="5" id="KW-1185">Reference proteome</keyword>
<gene>
    <name evidence="4" type="ORF">PVAP13_7NG331400</name>
</gene>
<dbReference type="Proteomes" id="UP000823388">
    <property type="component" value="Chromosome 7N"/>
</dbReference>
<organism evidence="4 5">
    <name type="scientific">Panicum virgatum</name>
    <name type="common">Blackwell switchgrass</name>
    <dbReference type="NCBI Taxonomy" id="38727"/>
    <lineage>
        <taxon>Eukaryota</taxon>
        <taxon>Viridiplantae</taxon>
        <taxon>Streptophyta</taxon>
        <taxon>Embryophyta</taxon>
        <taxon>Tracheophyta</taxon>
        <taxon>Spermatophyta</taxon>
        <taxon>Magnoliopsida</taxon>
        <taxon>Liliopsida</taxon>
        <taxon>Poales</taxon>
        <taxon>Poaceae</taxon>
        <taxon>PACMAD clade</taxon>
        <taxon>Panicoideae</taxon>
        <taxon>Panicodae</taxon>
        <taxon>Paniceae</taxon>
        <taxon>Panicinae</taxon>
        <taxon>Panicum</taxon>
        <taxon>Panicum sect. Hiantes</taxon>
    </lineage>
</organism>
<dbReference type="CDD" id="cd00051">
    <property type="entry name" value="EFh"/>
    <property type="match status" value="1"/>
</dbReference>
<accession>A0A8T0Q2W7</accession>
<dbReference type="Gene3D" id="1.10.238.10">
    <property type="entry name" value="EF-hand"/>
    <property type="match status" value="1"/>
</dbReference>
<dbReference type="InterPro" id="IPR002048">
    <property type="entry name" value="EF_hand_dom"/>
</dbReference>
<dbReference type="InterPro" id="IPR011992">
    <property type="entry name" value="EF-hand-dom_pair"/>
</dbReference>
<feature type="region of interest" description="Disordered" evidence="2">
    <location>
        <begin position="35"/>
        <end position="131"/>
    </location>
</feature>
<evidence type="ECO:0000256" key="1">
    <source>
        <dbReference type="ARBA" id="ARBA00022837"/>
    </source>
</evidence>
<comment type="caution">
    <text evidence="4">The sequence shown here is derived from an EMBL/GenBank/DDBJ whole genome shotgun (WGS) entry which is preliminary data.</text>
</comment>
<protein>
    <recommendedName>
        <fullName evidence="3">EF-hand domain-containing protein</fullName>
    </recommendedName>
</protein>
<dbReference type="PROSITE" id="PS50222">
    <property type="entry name" value="EF_HAND_2"/>
    <property type="match status" value="1"/>
</dbReference>
<evidence type="ECO:0000313" key="4">
    <source>
        <dbReference type="EMBL" id="KAG2567675.1"/>
    </source>
</evidence>
<reference evidence="4" key="1">
    <citation type="submission" date="2020-05" db="EMBL/GenBank/DDBJ databases">
        <title>WGS assembly of Panicum virgatum.</title>
        <authorList>
            <person name="Lovell J.T."/>
            <person name="Jenkins J."/>
            <person name="Shu S."/>
            <person name="Juenger T.E."/>
            <person name="Schmutz J."/>
        </authorList>
    </citation>
    <scope>NUCLEOTIDE SEQUENCE</scope>
    <source>
        <strain evidence="4">AP13</strain>
    </source>
</reference>
<dbReference type="PROSITE" id="PS00018">
    <property type="entry name" value="EF_HAND_1"/>
    <property type="match status" value="1"/>
</dbReference>
<feature type="compositionally biased region" description="Basic residues" evidence="2">
    <location>
        <begin position="99"/>
        <end position="120"/>
    </location>
</feature>
<evidence type="ECO:0000259" key="3">
    <source>
        <dbReference type="PROSITE" id="PS50222"/>
    </source>
</evidence>
<feature type="region of interest" description="Disordered" evidence="2">
    <location>
        <begin position="148"/>
        <end position="182"/>
    </location>
</feature>
<dbReference type="InterPro" id="IPR018247">
    <property type="entry name" value="EF_Hand_1_Ca_BS"/>
</dbReference>
<dbReference type="SUPFAM" id="SSF47473">
    <property type="entry name" value="EF-hand"/>
    <property type="match status" value="1"/>
</dbReference>
<dbReference type="PROSITE" id="PS50330">
    <property type="entry name" value="UIM"/>
    <property type="match status" value="1"/>
</dbReference>
<evidence type="ECO:0000256" key="2">
    <source>
        <dbReference type="SAM" id="MobiDB-lite"/>
    </source>
</evidence>
<dbReference type="SMART" id="SM00054">
    <property type="entry name" value="EFh"/>
    <property type="match status" value="1"/>
</dbReference>
<dbReference type="OrthoDB" id="293868at2759"/>